<evidence type="ECO:0000313" key="3">
    <source>
        <dbReference type="EMBL" id="ANX14267.1"/>
    </source>
</evidence>
<proteinExistence type="predicted"/>
<name>A0A1B1ZA12_9BACL</name>
<evidence type="ECO:0000256" key="1">
    <source>
        <dbReference type="SAM" id="Coils"/>
    </source>
</evidence>
<dbReference type="AlphaFoldDB" id="A0A1B1ZA12"/>
<evidence type="ECO:0008006" key="5">
    <source>
        <dbReference type="Google" id="ProtNLM"/>
    </source>
</evidence>
<dbReference type="STRING" id="255247.ABE41_019815"/>
<dbReference type="OrthoDB" id="2966257at2"/>
<organism evidence="3 4">
    <name type="scientific">Fictibacillus arsenicus</name>
    <dbReference type="NCBI Taxonomy" id="255247"/>
    <lineage>
        <taxon>Bacteria</taxon>
        <taxon>Bacillati</taxon>
        <taxon>Bacillota</taxon>
        <taxon>Bacilli</taxon>
        <taxon>Bacillales</taxon>
        <taxon>Fictibacillaceae</taxon>
        <taxon>Fictibacillus</taxon>
    </lineage>
</organism>
<keyword evidence="1" id="KW-0175">Coiled coil</keyword>
<feature type="chain" id="PRO_5008533368" description="DUF5082 domain-containing protein" evidence="2">
    <location>
        <begin position="24"/>
        <end position="166"/>
    </location>
</feature>
<keyword evidence="4" id="KW-1185">Reference proteome</keyword>
<feature type="signal peptide" evidence="2">
    <location>
        <begin position="1"/>
        <end position="23"/>
    </location>
</feature>
<evidence type="ECO:0000256" key="2">
    <source>
        <dbReference type="SAM" id="SignalP"/>
    </source>
</evidence>
<dbReference type="Proteomes" id="UP000077412">
    <property type="component" value="Chromosome"/>
</dbReference>
<dbReference type="EMBL" id="CP016761">
    <property type="protein sequence ID" value="ANX14267.1"/>
    <property type="molecule type" value="Genomic_DNA"/>
</dbReference>
<accession>A0A1B1ZA12</accession>
<dbReference type="RefSeq" id="WP_066294194.1">
    <property type="nucleotide sequence ID" value="NZ_CP016761.1"/>
</dbReference>
<dbReference type="KEGG" id="far:ABE41_019815"/>
<sequence length="166" mass="19241">MKKILPAALAFALLSSGSVTVFAQQADNVQAVKEKREHHFRHMKNFEAEVHKANELKIERLEIKKEIVEKKDKLFSLHVKAAEGGNKEKRSGNEAIWQDMKQIHKDLKALNQEAHNTKKSMHEAMRADDEKLAKEKMTQWLSINEKINNKLSEKSQKLDEIIKQYN</sequence>
<evidence type="ECO:0000313" key="4">
    <source>
        <dbReference type="Proteomes" id="UP000077412"/>
    </source>
</evidence>
<feature type="coiled-coil region" evidence="1">
    <location>
        <begin position="100"/>
        <end position="164"/>
    </location>
</feature>
<reference evidence="3 4" key="1">
    <citation type="submission" date="2016-08" db="EMBL/GenBank/DDBJ databases">
        <title>Complete genome sequence of Fictibacillus arsenicus G25-54, a strain with toxicity to nematodes and a potential arsenic-resistance activity.</title>
        <authorList>
            <person name="Zheng Z."/>
        </authorList>
    </citation>
    <scope>NUCLEOTIDE SEQUENCE [LARGE SCALE GENOMIC DNA]</scope>
    <source>
        <strain evidence="3 4">G25-54</strain>
    </source>
</reference>
<keyword evidence="2" id="KW-0732">Signal</keyword>
<gene>
    <name evidence="3" type="ORF">ABE41_019815</name>
</gene>
<protein>
    <recommendedName>
        <fullName evidence="5">DUF5082 domain-containing protein</fullName>
    </recommendedName>
</protein>